<dbReference type="OrthoDB" id="850722at2"/>
<name>A0A501WB35_9BACT</name>
<dbReference type="PROSITE" id="PS51257">
    <property type="entry name" value="PROKAR_LIPOPROTEIN"/>
    <property type="match status" value="1"/>
</dbReference>
<dbReference type="Proteomes" id="UP000316727">
    <property type="component" value="Unassembled WGS sequence"/>
</dbReference>
<dbReference type="Pfam" id="PF13628">
    <property type="entry name" value="DUF4142"/>
    <property type="match status" value="1"/>
</dbReference>
<gene>
    <name evidence="2" type="ORF">FJM65_04285</name>
</gene>
<dbReference type="AlphaFoldDB" id="A0A501WB35"/>
<protein>
    <submittedName>
        <fullName evidence="2">DUF4142 domain-containing protein</fullName>
    </submittedName>
</protein>
<proteinExistence type="predicted"/>
<evidence type="ECO:0000259" key="1">
    <source>
        <dbReference type="Pfam" id="PF13628"/>
    </source>
</evidence>
<dbReference type="RefSeq" id="WP_140619810.1">
    <property type="nucleotide sequence ID" value="NZ_VFRQ01000002.1"/>
</dbReference>
<feature type="domain" description="DUF4142" evidence="1">
    <location>
        <begin position="45"/>
        <end position="175"/>
    </location>
</feature>
<organism evidence="2 3">
    <name type="scientific">Pontibacter mangrovi</name>
    <dbReference type="NCBI Taxonomy" id="2589816"/>
    <lineage>
        <taxon>Bacteria</taxon>
        <taxon>Pseudomonadati</taxon>
        <taxon>Bacteroidota</taxon>
        <taxon>Cytophagia</taxon>
        <taxon>Cytophagales</taxon>
        <taxon>Hymenobacteraceae</taxon>
        <taxon>Pontibacter</taxon>
    </lineage>
</organism>
<sequence>MFLDKVITFTLGTVFLLVLACQGPSEEQKTALQSRRNTGLLHQPAFWDYAASSNMLQVEIAKVVAEKGSTQQARSMALEAVAFHGNALKELQQLVRHHQKIQLPDSLGGADLGLVLEFKLLEGEELDTHYQEFVLSTHHAQLSRYEEALLKAEEPKTRDWLMNMRAHLQEETSNVGSLATTEDVVEEVL</sequence>
<dbReference type="InterPro" id="IPR025419">
    <property type="entry name" value="DUF4142"/>
</dbReference>
<comment type="caution">
    <text evidence="2">The sequence shown here is derived from an EMBL/GenBank/DDBJ whole genome shotgun (WGS) entry which is preliminary data.</text>
</comment>
<reference evidence="2 3" key="1">
    <citation type="submission" date="2019-06" db="EMBL/GenBank/DDBJ databases">
        <title>A novel bacterium of genus Pontibacter, isolated from marine sediment.</title>
        <authorList>
            <person name="Huang H."/>
            <person name="Mo K."/>
            <person name="Hu Y."/>
        </authorList>
    </citation>
    <scope>NUCLEOTIDE SEQUENCE [LARGE SCALE GENOMIC DNA]</scope>
    <source>
        <strain evidence="2 3">HB172049</strain>
    </source>
</reference>
<accession>A0A501WB35</accession>
<evidence type="ECO:0000313" key="2">
    <source>
        <dbReference type="EMBL" id="TPE45264.1"/>
    </source>
</evidence>
<dbReference type="EMBL" id="VFRQ01000002">
    <property type="protein sequence ID" value="TPE45264.1"/>
    <property type="molecule type" value="Genomic_DNA"/>
</dbReference>
<keyword evidence="3" id="KW-1185">Reference proteome</keyword>
<evidence type="ECO:0000313" key="3">
    <source>
        <dbReference type="Proteomes" id="UP000316727"/>
    </source>
</evidence>